<sequence length="260" mass="29186">MNQQSYSVIDPQDGSPPSSLRNEKVESEVELPVSKTTKLKIWSKQAWHWICTPKGFLITIYGLNVVAWGGMLFLLMCNAAPAMCHPTCNDLYSSRRIWIEITSQILNGLFCVPGFGLAPWRIRNLYWWCCWRFGGRQKSRDGVEHLARIFEPWCRLPVSGSGICDEDVEKCGSDRSASTSTVDLPLAGAQAPATSPWKIDLVVWCDIWNTIFQACLAGCMWGMNRFDRPSWTTGLFVALACGVSGVSGYMIFRETKKVGR</sequence>
<dbReference type="EMBL" id="KV878681">
    <property type="protein sequence ID" value="OJJ74822.1"/>
    <property type="molecule type" value="Genomic_DNA"/>
</dbReference>
<feature type="transmembrane region" description="Helical" evidence="2">
    <location>
        <begin position="56"/>
        <end position="76"/>
    </location>
</feature>
<dbReference type="STRING" id="767769.A0A1L9UT84"/>
<dbReference type="OMA" id="CLAGCMW"/>
<dbReference type="Proteomes" id="UP000184499">
    <property type="component" value="Unassembled WGS sequence"/>
</dbReference>
<keyword evidence="4" id="KW-1185">Reference proteome</keyword>
<feature type="region of interest" description="Disordered" evidence="1">
    <location>
        <begin position="1"/>
        <end position="25"/>
    </location>
</feature>
<feature type="transmembrane region" description="Helical" evidence="2">
    <location>
        <begin position="231"/>
        <end position="252"/>
    </location>
</feature>
<dbReference type="OrthoDB" id="6407410at2759"/>
<accession>A0A1L9UT84</accession>
<keyword evidence="2" id="KW-0812">Transmembrane</keyword>
<evidence type="ECO:0000256" key="1">
    <source>
        <dbReference type="SAM" id="MobiDB-lite"/>
    </source>
</evidence>
<protein>
    <submittedName>
        <fullName evidence="3">Uncharacterized protein</fullName>
    </submittedName>
</protein>
<dbReference type="PANTHER" id="PTHR35872:SF1">
    <property type="entry name" value="ALPHA-L-RHAMNOSIDASE C"/>
    <property type="match status" value="1"/>
</dbReference>
<reference evidence="4" key="1">
    <citation type="journal article" date="2017" name="Genome Biol.">
        <title>Comparative genomics reveals high biological diversity and specific adaptations in the industrially and medically important fungal genus Aspergillus.</title>
        <authorList>
            <person name="de Vries R.P."/>
            <person name="Riley R."/>
            <person name="Wiebenga A."/>
            <person name="Aguilar-Osorio G."/>
            <person name="Amillis S."/>
            <person name="Uchima C.A."/>
            <person name="Anderluh G."/>
            <person name="Asadollahi M."/>
            <person name="Askin M."/>
            <person name="Barry K."/>
            <person name="Battaglia E."/>
            <person name="Bayram O."/>
            <person name="Benocci T."/>
            <person name="Braus-Stromeyer S.A."/>
            <person name="Caldana C."/>
            <person name="Canovas D."/>
            <person name="Cerqueira G.C."/>
            <person name="Chen F."/>
            <person name="Chen W."/>
            <person name="Choi C."/>
            <person name="Clum A."/>
            <person name="Dos Santos R.A."/>
            <person name="Damasio A.R."/>
            <person name="Diallinas G."/>
            <person name="Emri T."/>
            <person name="Fekete E."/>
            <person name="Flipphi M."/>
            <person name="Freyberg S."/>
            <person name="Gallo A."/>
            <person name="Gournas C."/>
            <person name="Habgood R."/>
            <person name="Hainaut M."/>
            <person name="Harispe M.L."/>
            <person name="Henrissat B."/>
            <person name="Hilden K.S."/>
            <person name="Hope R."/>
            <person name="Hossain A."/>
            <person name="Karabika E."/>
            <person name="Karaffa L."/>
            <person name="Karanyi Z."/>
            <person name="Krasevec N."/>
            <person name="Kuo A."/>
            <person name="Kusch H."/>
            <person name="LaButti K."/>
            <person name="Lagendijk E.L."/>
            <person name="Lapidus A."/>
            <person name="Levasseur A."/>
            <person name="Lindquist E."/>
            <person name="Lipzen A."/>
            <person name="Logrieco A.F."/>
            <person name="MacCabe A."/>
            <person name="Maekelae M.R."/>
            <person name="Malavazi I."/>
            <person name="Melin P."/>
            <person name="Meyer V."/>
            <person name="Mielnichuk N."/>
            <person name="Miskei M."/>
            <person name="Molnar A.P."/>
            <person name="Mule G."/>
            <person name="Ngan C.Y."/>
            <person name="Orejas M."/>
            <person name="Orosz E."/>
            <person name="Ouedraogo J.P."/>
            <person name="Overkamp K.M."/>
            <person name="Park H.-S."/>
            <person name="Perrone G."/>
            <person name="Piumi F."/>
            <person name="Punt P.J."/>
            <person name="Ram A.F."/>
            <person name="Ramon A."/>
            <person name="Rauscher S."/>
            <person name="Record E."/>
            <person name="Riano-Pachon D.M."/>
            <person name="Robert V."/>
            <person name="Roehrig J."/>
            <person name="Ruller R."/>
            <person name="Salamov A."/>
            <person name="Salih N.S."/>
            <person name="Samson R.A."/>
            <person name="Sandor E."/>
            <person name="Sanguinetti M."/>
            <person name="Schuetze T."/>
            <person name="Sepcic K."/>
            <person name="Shelest E."/>
            <person name="Sherlock G."/>
            <person name="Sophianopoulou V."/>
            <person name="Squina F.M."/>
            <person name="Sun H."/>
            <person name="Susca A."/>
            <person name="Todd R.B."/>
            <person name="Tsang A."/>
            <person name="Unkles S.E."/>
            <person name="van de Wiele N."/>
            <person name="van Rossen-Uffink D."/>
            <person name="Oliveira J.V."/>
            <person name="Vesth T.C."/>
            <person name="Visser J."/>
            <person name="Yu J.-H."/>
            <person name="Zhou M."/>
            <person name="Andersen M.R."/>
            <person name="Archer D.B."/>
            <person name="Baker S.E."/>
            <person name="Benoit I."/>
            <person name="Brakhage A.A."/>
            <person name="Braus G.H."/>
            <person name="Fischer R."/>
            <person name="Frisvad J.C."/>
            <person name="Goldman G.H."/>
            <person name="Houbraken J."/>
            <person name="Oakley B."/>
            <person name="Pocsi I."/>
            <person name="Scazzocchio C."/>
            <person name="Seiboth B."/>
            <person name="vanKuyk P.A."/>
            <person name="Wortman J."/>
            <person name="Dyer P.S."/>
            <person name="Grigoriev I.V."/>
        </authorList>
    </citation>
    <scope>NUCLEOTIDE SEQUENCE [LARGE SCALE GENOMIC DNA]</scope>
    <source>
        <strain evidence="4">CBS 101740 / IMI 381727 / IBT 21946</strain>
    </source>
</reference>
<name>A0A1L9UT84_ASPBC</name>
<evidence type="ECO:0000256" key="2">
    <source>
        <dbReference type="SAM" id="Phobius"/>
    </source>
</evidence>
<keyword evidence="2" id="KW-0472">Membrane</keyword>
<evidence type="ECO:0000313" key="4">
    <source>
        <dbReference type="Proteomes" id="UP000184499"/>
    </source>
</evidence>
<dbReference type="InterPro" id="IPR021369">
    <property type="entry name" value="DUF2985"/>
</dbReference>
<dbReference type="PANTHER" id="PTHR35872">
    <property type="entry name" value="INTEGRAL MEMBRANE PROTEIN (AFU_ORTHOLOGUE AFUA_5G07110)"/>
    <property type="match status" value="1"/>
</dbReference>
<dbReference type="AlphaFoldDB" id="A0A1L9UT84"/>
<evidence type="ECO:0000313" key="3">
    <source>
        <dbReference type="EMBL" id="OJJ74822.1"/>
    </source>
</evidence>
<dbReference type="GeneID" id="93580910"/>
<keyword evidence="2" id="KW-1133">Transmembrane helix</keyword>
<dbReference type="RefSeq" id="XP_067482070.1">
    <property type="nucleotide sequence ID" value="XM_067628422.1"/>
</dbReference>
<dbReference type="Pfam" id="PF11204">
    <property type="entry name" value="DUF2985"/>
    <property type="match status" value="1"/>
</dbReference>
<proteinExistence type="predicted"/>
<feature type="transmembrane region" description="Helical" evidence="2">
    <location>
        <begin position="97"/>
        <end position="118"/>
    </location>
</feature>
<dbReference type="VEuPathDB" id="FungiDB:ASPBRDRAFT_63422"/>
<gene>
    <name evidence="3" type="ORF">ASPBRDRAFT_63422</name>
</gene>
<feature type="non-terminal residue" evidence="3">
    <location>
        <position position="1"/>
    </location>
</feature>
<organism evidence="3 4">
    <name type="scientific">Aspergillus brasiliensis (strain CBS 101740 / IMI 381727 / IBT 21946)</name>
    <dbReference type="NCBI Taxonomy" id="767769"/>
    <lineage>
        <taxon>Eukaryota</taxon>
        <taxon>Fungi</taxon>
        <taxon>Dikarya</taxon>
        <taxon>Ascomycota</taxon>
        <taxon>Pezizomycotina</taxon>
        <taxon>Eurotiomycetes</taxon>
        <taxon>Eurotiomycetidae</taxon>
        <taxon>Eurotiales</taxon>
        <taxon>Aspergillaceae</taxon>
        <taxon>Aspergillus</taxon>
        <taxon>Aspergillus subgen. Circumdati</taxon>
    </lineage>
</organism>